<dbReference type="AlphaFoldDB" id="A0A2G8TFW3"/>
<gene>
    <name evidence="2" type="primary">pilV</name>
    <name evidence="2" type="ORF">CR105_11935</name>
</gene>
<keyword evidence="1" id="KW-1133">Transmembrane helix</keyword>
<evidence type="ECO:0000313" key="2">
    <source>
        <dbReference type="EMBL" id="PIL44829.1"/>
    </source>
</evidence>
<sequence>MASSSGYSLLEVLVAVFVLAVGILGAAATQLAAQRTRHQSSLMSNGVQLASSLADSMRANAAAGAPLLDLDYDAAADGPPAPTGPHCLPGDACSGAQMAAAELFRLKLAVHAGFPGGRVVVCRDSDVWDPARGALRWACGGDATAPFVVKLGWRGKEGNGSDAHDGAGEFAPSVAIAWPGAAK</sequence>
<dbReference type="OrthoDB" id="8724817at2"/>
<dbReference type="Pfam" id="PF07963">
    <property type="entry name" value="N_methyl"/>
    <property type="match status" value="1"/>
</dbReference>
<keyword evidence="3" id="KW-1185">Reference proteome</keyword>
<keyword evidence="1" id="KW-0472">Membrane</keyword>
<reference evidence="2 3" key="1">
    <citation type="submission" date="2017-10" db="EMBL/GenBank/DDBJ databases">
        <title>Massilia psychrophilum sp. nov., a novel purple-pigmented bacterium isolated from Tianshan glacier, Xinjiang Municipality, China.</title>
        <authorList>
            <person name="Wang H."/>
        </authorList>
    </citation>
    <scope>NUCLEOTIDE SEQUENCE [LARGE SCALE GENOMIC DNA]</scope>
    <source>
        <strain evidence="2 3">JCM 30074</strain>
    </source>
</reference>
<dbReference type="InterPro" id="IPR012902">
    <property type="entry name" value="N_methyl_site"/>
</dbReference>
<comment type="caution">
    <text evidence="2">The sequence shown here is derived from an EMBL/GenBank/DDBJ whole genome shotgun (WGS) entry which is preliminary data.</text>
</comment>
<dbReference type="InterPro" id="IPR013362">
    <property type="entry name" value="Pilus_4_PilV"/>
</dbReference>
<evidence type="ECO:0000256" key="1">
    <source>
        <dbReference type="SAM" id="Phobius"/>
    </source>
</evidence>
<dbReference type="NCBIfam" id="TIGR02523">
    <property type="entry name" value="type_IV_pilV"/>
    <property type="match status" value="1"/>
</dbReference>
<dbReference type="Proteomes" id="UP000230390">
    <property type="component" value="Unassembled WGS sequence"/>
</dbReference>
<organism evidence="2 3">
    <name type="scientific">Massilia eurypsychrophila</name>
    <dbReference type="NCBI Taxonomy" id="1485217"/>
    <lineage>
        <taxon>Bacteria</taxon>
        <taxon>Pseudomonadati</taxon>
        <taxon>Pseudomonadota</taxon>
        <taxon>Betaproteobacteria</taxon>
        <taxon>Burkholderiales</taxon>
        <taxon>Oxalobacteraceae</taxon>
        <taxon>Telluria group</taxon>
        <taxon>Massilia</taxon>
    </lineage>
</organism>
<evidence type="ECO:0000313" key="3">
    <source>
        <dbReference type="Proteomes" id="UP000230390"/>
    </source>
</evidence>
<dbReference type="NCBIfam" id="TIGR02532">
    <property type="entry name" value="IV_pilin_GFxxxE"/>
    <property type="match status" value="1"/>
</dbReference>
<protein>
    <submittedName>
        <fullName evidence="2">Type IV pilus modification protein PilV</fullName>
    </submittedName>
</protein>
<proteinExistence type="predicted"/>
<dbReference type="EMBL" id="PDOC01000006">
    <property type="protein sequence ID" value="PIL44829.1"/>
    <property type="molecule type" value="Genomic_DNA"/>
</dbReference>
<name>A0A2G8TFW3_9BURK</name>
<keyword evidence="1" id="KW-0812">Transmembrane</keyword>
<feature type="transmembrane region" description="Helical" evidence="1">
    <location>
        <begin position="12"/>
        <end position="33"/>
    </location>
</feature>
<accession>A0A2G8TFW3</accession>